<comment type="caution">
    <text evidence="3">The sequence shown here is derived from an EMBL/GenBank/DDBJ whole genome shotgun (WGS) entry which is preliminary data.</text>
</comment>
<organism evidence="3 4">
    <name type="scientific">Salinomyces thailandicus</name>
    <dbReference type="NCBI Taxonomy" id="706561"/>
    <lineage>
        <taxon>Eukaryota</taxon>
        <taxon>Fungi</taxon>
        <taxon>Dikarya</taxon>
        <taxon>Ascomycota</taxon>
        <taxon>Pezizomycotina</taxon>
        <taxon>Dothideomycetes</taxon>
        <taxon>Dothideomycetidae</taxon>
        <taxon>Mycosphaerellales</taxon>
        <taxon>Teratosphaeriaceae</taxon>
        <taxon>Salinomyces</taxon>
    </lineage>
</organism>
<accession>A0A4U0TMD2</accession>
<feature type="compositionally biased region" description="Polar residues" evidence="1">
    <location>
        <begin position="669"/>
        <end position="684"/>
    </location>
</feature>
<dbReference type="PANTHER" id="PTHR28093:SF1">
    <property type="entry name" value="MORPHOGENESIS-RELATED PROTEIN MSB1"/>
    <property type="match status" value="1"/>
</dbReference>
<dbReference type="AlphaFoldDB" id="A0A4U0TMD2"/>
<evidence type="ECO:0000313" key="3">
    <source>
        <dbReference type="EMBL" id="TKA22916.1"/>
    </source>
</evidence>
<gene>
    <name evidence="3" type="ORF">B0A50_07855</name>
</gene>
<feature type="region of interest" description="Disordered" evidence="1">
    <location>
        <begin position="1126"/>
        <end position="1150"/>
    </location>
</feature>
<dbReference type="InterPro" id="IPR012965">
    <property type="entry name" value="Msb1/Mug8_dom"/>
</dbReference>
<feature type="compositionally biased region" description="Polar residues" evidence="1">
    <location>
        <begin position="951"/>
        <end position="963"/>
    </location>
</feature>
<feature type="compositionally biased region" description="Polar residues" evidence="1">
    <location>
        <begin position="1083"/>
        <end position="1093"/>
    </location>
</feature>
<dbReference type="Proteomes" id="UP000308549">
    <property type="component" value="Unassembled WGS sequence"/>
</dbReference>
<feature type="compositionally biased region" description="Basic and acidic residues" evidence="1">
    <location>
        <begin position="964"/>
        <end position="976"/>
    </location>
</feature>
<dbReference type="PANTHER" id="PTHR28093">
    <property type="entry name" value="MORPHOGENESIS-RELATED PROTEIN MSB1"/>
    <property type="match status" value="1"/>
</dbReference>
<sequence length="1150" mass="125399">MPLFSRFKNKGTQPASKTETLPGSTNGKPLAPQKPRWETTWNSTTVAPEEIQELIHACTAEMKSRAEALDTPFLLLPFRPDSDAGGARTFIRNYYKGNSEGSHQYRGAGLQQELRLTEPNVLCSIMKWCWSRMVGGVVSWPVYEGFQIGERDSNMARHAFETFIPIGAGSEARRSIIFDFFDLLSAVAAHGKMNGLGGRKLSRLAGWWAFEHSDNDKGFEGGYQSWAKAADAASHLFFAYLRTLSPEADPSMSLIERIPRSLQALLGSTEYPPETPTLLQRSTPRVVMLVDAVSPTPFALLRRAKHFEYRDKDRVLREFSEFEDPVDALTDECKRVLQAISSINSAQPLSRQGERKTGQESWSAFQNLGFSDLDERVMSPSSPDELNGNVSSLGSGPRTLPRPRNVDHARPTTPSWGDFLSSGFADDDITKAPPALSLPSDNVLPFIGSRAQTSHNSTSDENLAPGELAAVTNVELDDAFWWVWMTSLAGEEPSDRKAVFGRCALIETNIMNGRWLIMEEQVKGASPDPVDAYEFVAPKKSIFNFTKRGRNKRTKSEKANPESPPQLERITSATPSKTSLAPDQHSKIRAAAAALARKNTDDENQSTARRGRMDDAASTKTSSMMTMGVMNEATPAMKWANAYDKNNLRAQYLGDSFAGRGVSRKDTSRTSSINLIGDRTSSIAPSAPVLSPESSAFPTDAPAESALPAPPPDEPAFVGAEPPAPIEEPSSLSQAGVSPELSSPPPAIHILSEEPEVVEEQHTTEDVSPLEPSQPEPTSAFDKETAVRVPEIPQSRVERKPVPRSKNLQDHPAFRRKMPSESAAAPANSTVIPAEPSPQSPTNKPAAVAAQRAMDVPSSSPESVTKQGKLKKQGGGGFKKLFGRKKDSPKSNSIEAPPQGLAPPSETSLGRRLSLMRKKSTRSTPNSSRVAVDPPAPQVVNEPTMPDSPSRYEQSANNVSRVNTKSDADPQDEFSRFDQGPMHDMPIAQPRESEEDVPASYSPPQPQRTFNTQFASRIAPDEIQREADSGAFIVTPEDRPDPISDVQSEASMENPHPIEPEKDRWAQIRENAAKRVGRASEEYSMQSRPSHAGQSMRETDDGETSGEETIESRVARIKARVAELTGGMDSTNANATHAAATAAATSSAQK</sequence>
<feature type="region of interest" description="Disordered" evidence="1">
    <location>
        <begin position="546"/>
        <end position="621"/>
    </location>
</feature>
<dbReference type="OrthoDB" id="3362494at2759"/>
<feature type="compositionally biased region" description="Polar residues" evidence="1">
    <location>
        <begin position="10"/>
        <end position="27"/>
    </location>
</feature>
<feature type="compositionally biased region" description="Polar residues" evidence="1">
    <location>
        <begin position="569"/>
        <end position="581"/>
    </location>
</feature>
<keyword evidence="4" id="KW-1185">Reference proteome</keyword>
<name>A0A4U0TMD2_9PEZI</name>
<dbReference type="Pfam" id="PF08101">
    <property type="entry name" value="Msb1-Mug8_dom"/>
    <property type="match status" value="1"/>
</dbReference>
<evidence type="ECO:0000313" key="4">
    <source>
        <dbReference type="Proteomes" id="UP000308549"/>
    </source>
</evidence>
<feature type="compositionally biased region" description="Basic and acidic residues" evidence="1">
    <location>
        <begin position="796"/>
        <end position="813"/>
    </location>
</feature>
<feature type="compositionally biased region" description="Polar residues" evidence="1">
    <location>
        <begin position="379"/>
        <end position="394"/>
    </location>
</feature>
<feature type="compositionally biased region" description="Basic and acidic residues" evidence="1">
    <location>
        <begin position="1056"/>
        <end position="1081"/>
    </location>
</feature>
<feature type="region of interest" description="Disordered" evidence="1">
    <location>
        <begin position="658"/>
        <end position="1009"/>
    </location>
</feature>
<feature type="region of interest" description="Disordered" evidence="1">
    <location>
        <begin position="1"/>
        <end position="36"/>
    </location>
</feature>
<feature type="region of interest" description="Disordered" evidence="1">
    <location>
        <begin position="1031"/>
        <end position="1113"/>
    </location>
</feature>
<dbReference type="EMBL" id="NAJL01000064">
    <property type="protein sequence ID" value="TKA22916.1"/>
    <property type="molecule type" value="Genomic_DNA"/>
</dbReference>
<reference evidence="3 4" key="1">
    <citation type="submission" date="2017-03" db="EMBL/GenBank/DDBJ databases">
        <title>Genomes of endolithic fungi from Antarctica.</title>
        <authorList>
            <person name="Coleine C."/>
            <person name="Masonjones S."/>
            <person name="Stajich J.E."/>
        </authorList>
    </citation>
    <scope>NUCLEOTIDE SEQUENCE [LARGE SCALE GENOMIC DNA]</scope>
    <source>
        <strain evidence="3 4">CCFEE 6315</strain>
    </source>
</reference>
<feature type="region of interest" description="Disordered" evidence="1">
    <location>
        <begin position="375"/>
        <end position="413"/>
    </location>
</feature>
<dbReference type="CDD" id="cd04401">
    <property type="entry name" value="RhoGAP_fMSB1"/>
    <property type="match status" value="1"/>
</dbReference>
<evidence type="ECO:0000259" key="2">
    <source>
        <dbReference type="Pfam" id="PF08101"/>
    </source>
</evidence>
<dbReference type="InterPro" id="IPR037508">
    <property type="entry name" value="Msb1/Mug8"/>
</dbReference>
<evidence type="ECO:0000256" key="1">
    <source>
        <dbReference type="SAM" id="MobiDB-lite"/>
    </source>
</evidence>
<feature type="compositionally biased region" description="Low complexity" evidence="1">
    <location>
        <begin position="1130"/>
        <end position="1150"/>
    </location>
</feature>
<feature type="compositionally biased region" description="Acidic residues" evidence="1">
    <location>
        <begin position="1100"/>
        <end position="1109"/>
    </location>
</feature>
<proteinExistence type="predicted"/>
<protein>
    <recommendedName>
        <fullName evidence="2">Meiotically up-regulated protein Msb1/Mug8 domain-containing protein</fullName>
    </recommendedName>
</protein>
<feature type="domain" description="Meiotically up-regulated protein Msb1/Mug8" evidence="2">
    <location>
        <begin position="46"/>
        <end position="521"/>
    </location>
</feature>